<dbReference type="AlphaFoldDB" id="A0A511X334"/>
<dbReference type="InterPro" id="IPR050553">
    <property type="entry name" value="Thioredoxin_ResA/DsbE_sf"/>
</dbReference>
<dbReference type="GO" id="GO:0016491">
    <property type="term" value="F:oxidoreductase activity"/>
    <property type="evidence" value="ECO:0007669"/>
    <property type="project" value="InterPro"/>
</dbReference>
<dbReference type="RefSeq" id="WP_229675549.1">
    <property type="nucleotide sequence ID" value="NZ_BJYE01000024.1"/>
</dbReference>
<dbReference type="PANTHER" id="PTHR42852:SF17">
    <property type="entry name" value="THIOREDOXIN-LIKE PROTEIN HI_1115"/>
    <property type="match status" value="1"/>
</dbReference>
<reference evidence="3 4" key="1">
    <citation type="submission" date="2019-07" db="EMBL/GenBank/DDBJ databases">
        <title>Whole genome shotgun sequence of Halolactibacillus alkaliphilus NBRC 103919.</title>
        <authorList>
            <person name="Hosoyama A."/>
            <person name="Uohara A."/>
            <person name="Ohji S."/>
            <person name="Ichikawa N."/>
        </authorList>
    </citation>
    <scope>NUCLEOTIDE SEQUENCE [LARGE SCALE GENOMIC DNA]</scope>
    <source>
        <strain evidence="3 4">NBRC 103919</strain>
    </source>
</reference>
<dbReference type="EMBL" id="BJYE01000024">
    <property type="protein sequence ID" value="GEN57358.1"/>
    <property type="molecule type" value="Genomic_DNA"/>
</dbReference>
<dbReference type="CDD" id="cd02966">
    <property type="entry name" value="TlpA_like_family"/>
    <property type="match status" value="1"/>
</dbReference>
<evidence type="ECO:0000313" key="4">
    <source>
        <dbReference type="Proteomes" id="UP000321400"/>
    </source>
</evidence>
<dbReference type="PANTHER" id="PTHR42852">
    <property type="entry name" value="THIOL:DISULFIDE INTERCHANGE PROTEIN DSBE"/>
    <property type="match status" value="1"/>
</dbReference>
<dbReference type="InterPro" id="IPR036249">
    <property type="entry name" value="Thioredoxin-like_sf"/>
</dbReference>
<evidence type="ECO:0000259" key="2">
    <source>
        <dbReference type="PROSITE" id="PS51352"/>
    </source>
</evidence>
<dbReference type="Pfam" id="PF00578">
    <property type="entry name" value="AhpC-TSA"/>
    <property type="match status" value="1"/>
</dbReference>
<dbReference type="SUPFAM" id="SSF52833">
    <property type="entry name" value="Thioredoxin-like"/>
    <property type="match status" value="1"/>
</dbReference>
<keyword evidence="4" id="KW-1185">Reference proteome</keyword>
<accession>A0A511X334</accession>
<dbReference type="Proteomes" id="UP000321400">
    <property type="component" value="Unassembled WGS sequence"/>
</dbReference>
<comment type="caution">
    <text evidence="3">The sequence shown here is derived from an EMBL/GenBank/DDBJ whole genome shotgun (WGS) entry which is preliminary data.</text>
</comment>
<keyword evidence="1" id="KW-1015">Disulfide bond</keyword>
<dbReference type="GO" id="GO:0016209">
    <property type="term" value="F:antioxidant activity"/>
    <property type="evidence" value="ECO:0007669"/>
    <property type="project" value="InterPro"/>
</dbReference>
<proteinExistence type="predicted"/>
<gene>
    <name evidence="3" type="ORF">HAL01_18220</name>
</gene>
<evidence type="ECO:0000256" key="1">
    <source>
        <dbReference type="ARBA" id="ARBA00023157"/>
    </source>
</evidence>
<dbReference type="InterPro" id="IPR000866">
    <property type="entry name" value="AhpC/TSA"/>
</dbReference>
<dbReference type="InterPro" id="IPR013766">
    <property type="entry name" value="Thioredoxin_domain"/>
</dbReference>
<dbReference type="STRING" id="442899.SAMN05720591_12433"/>
<feature type="domain" description="Thioredoxin" evidence="2">
    <location>
        <begin position="1"/>
        <end position="138"/>
    </location>
</feature>
<dbReference type="Gene3D" id="3.40.30.10">
    <property type="entry name" value="Glutaredoxin"/>
    <property type="match status" value="1"/>
</dbReference>
<sequence>MIVAPDFTLSYIDKNIKLSLSDFKGQMVLLTFWASWCPDCSKDMPLKERLFKTVNQDKLKMLTINVSGRERNSHDALRYSKNFITQPTLIDDGRETYLKYHCLGVPTTVLINQEGQIVKQWGENLNILELMELIGDFL</sequence>
<organism evidence="3 4">
    <name type="scientific">Halolactibacillus alkaliphilus</name>
    <dbReference type="NCBI Taxonomy" id="442899"/>
    <lineage>
        <taxon>Bacteria</taxon>
        <taxon>Bacillati</taxon>
        <taxon>Bacillota</taxon>
        <taxon>Bacilli</taxon>
        <taxon>Bacillales</taxon>
        <taxon>Bacillaceae</taxon>
        <taxon>Halolactibacillus</taxon>
    </lineage>
</organism>
<evidence type="ECO:0000313" key="3">
    <source>
        <dbReference type="EMBL" id="GEN57358.1"/>
    </source>
</evidence>
<protein>
    <recommendedName>
        <fullName evidence="2">Thioredoxin domain-containing protein</fullName>
    </recommendedName>
</protein>
<dbReference type="PROSITE" id="PS51352">
    <property type="entry name" value="THIOREDOXIN_2"/>
    <property type="match status" value="1"/>
</dbReference>
<name>A0A511X334_9BACI</name>